<reference evidence="3" key="1">
    <citation type="submission" date="2018-10" db="EMBL/GenBank/DDBJ databases">
        <authorList>
            <person name="Peiro R."/>
            <person name="Begona"/>
            <person name="Cbmso G."/>
            <person name="Lopez M."/>
            <person name="Gonzalez S."/>
            <person name="Sacristan E."/>
            <person name="Castillo E."/>
        </authorList>
    </citation>
    <scope>NUCLEOTIDE SEQUENCE [LARGE SCALE GENOMIC DNA]</scope>
</reference>
<evidence type="ECO:0000256" key="1">
    <source>
        <dbReference type="SAM" id="MobiDB-lite"/>
    </source>
</evidence>
<sequence length="71" mass="7369">MDADDSKFSNAEVELRQLIDDVTRAMTRAQAAIAKVTNRQAADAAAPAAPAMPAREMSAPEMAAPETPAAA</sequence>
<evidence type="ECO:0000313" key="2">
    <source>
        <dbReference type="EMBL" id="VCU11129.1"/>
    </source>
</evidence>
<dbReference type="AlphaFoldDB" id="A0A3S4DIF6"/>
<dbReference type="RefSeq" id="WP_129611142.1">
    <property type="nucleotide sequence ID" value="NZ_UWOC01000190.1"/>
</dbReference>
<feature type="compositionally biased region" description="Low complexity" evidence="1">
    <location>
        <begin position="41"/>
        <end position="71"/>
    </location>
</feature>
<organism evidence="2 3">
    <name type="scientific">Rhodoplanes serenus</name>
    <dbReference type="NCBI Taxonomy" id="200615"/>
    <lineage>
        <taxon>Bacteria</taxon>
        <taxon>Pseudomonadati</taxon>
        <taxon>Pseudomonadota</taxon>
        <taxon>Alphaproteobacteria</taxon>
        <taxon>Hyphomicrobiales</taxon>
        <taxon>Nitrobacteraceae</taxon>
        <taxon>Rhodoplanes</taxon>
    </lineage>
</organism>
<accession>A0A3S4DIF6</accession>
<comment type="caution">
    <text evidence="2">The sequence shown here is derived from an EMBL/GenBank/DDBJ whole genome shotgun (WGS) entry which is preliminary data.</text>
</comment>
<dbReference type="Proteomes" id="UP000289200">
    <property type="component" value="Unassembled WGS sequence"/>
</dbReference>
<keyword evidence="3" id="KW-1185">Reference proteome</keyword>
<proteinExistence type="predicted"/>
<feature type="region of interest" description="Disordered" evidence="1">
    <location>
        <begin position="38"/>
        <end position="71"/>
    </location>
</feature>
<evidence type="ECO:0000313" key="3">
    <source>
        <dbReference type="Proteomes" id="UP000289200"/>
    </source>
</evidence>
<name>A0A3S4DIF6_9BRAD</name>
<gene>
    <name evidence="2" type="ORF">RHODGE_RHODGE_04335</name>
</gene>
<dbReference type="EMBL" id="UWOC01000190">
    <property type="protein sequence ID" value="VCU11129.1"/>
    <property type="molecule type" value="Genomic_DNA"/>
</dbReference>
<protein>
    <submittedName>
        <fullName evidence="2">Uncharacterized protein</fullName>
    </submittedName>
</protein>